<feature type="compositionally biased region" description="Pro residues" evidence="1">
    <location>
        <begin position="143"/>
        <end position="164"/>
    </location>
</feature>
<dbReference type="RefSeq" id="WP_073629433.1">
    <property type="nucleotide sequence ID" value="NZ_FRXO01000005.1"/>
</dbReference>
<dbReference type="Proteomes" id="UP000186406">
    <property type="component" value="Unassembled WGS sequence"/>
</dbReference>
<gene>
    <name evidence="2" type="ORF">SAMN02745172_02640</name>
</gene>
<dbReference type="AlphaFoldDB" id="A0A1M7ZM81"/>
<proteinExistence type="predicted"/>
<evidence type="ECO:0000313" key="3">
    <source>
        <dbReference type="Proteomes" id="UP000186406"/>
    </source>
</evidence>
<reference evidence="2 3" key="1">
    <citation type="submission" date="2016-12" db="EMBL/GenBank/DDBJ databases">
        <authorList>
            <person name="Song W.-J."/>
            <person name="Kurnit D.M."/>
        </authorList>
    </citation>
    <scope>NUCLEOTIDE SEQUENCE [LARGE SCALE GENOMIC DNA]</scope>
    <source>
        <strain evidence="2 3">DSM 19599</strain>
    </source>
</reference>
<dbReference type="Pfam" id="PF13801">
    <property type="entry name" value="Metal_resist"/>
    <property type="match status" value="1"/>
</dbReference>
<dbReference type="InterPro" id="IPR025961">
    <property type="entry name" value="Metal_resist"/>
</dbReference>
<sequence length="164" mass="17570">MIVGTRTAVAVAAVLAVSLVVNFVGAGYLVGTFSHRPPPPPPPGVGFMMRAFPPEIRDAVRADNQNRPLVRQAARELNEARQQTFEAMRADPLDPARVKALFLVEQDKARGLMTIVQSSILRALETVPLTVRQEIGRGKNAMPPIPVDDGPPPPPPPPPPGEAP</sequence>
<protein>
    <submittedName>
        <fullName evidence="2">Heavy-metal resistance</fullName>
    </submittedName>
</protein>
<keyword evidence="3" id="KW-1185">Reference proteome</keyword>
<dbReference type="EMBL" id="FRXO01000005">
    <property type="protein sequence ID" value="SHO65991.1"/>
    <property type="molecule type" value="Genomic_DNA"/>
</dbReference>
<evidence type="ECO:0000256" key="1">
    <source>
        <dbReference type="SAM" id="MobiDB-lite"/>
    </source>
</evidence>
<evidence type="ECO:0000313" key="2">
    <source>
        <dbReference type="EMBL" id="SHO65991.1"/>
    </source>
</evidence>
<feature type="region of interest" description="Disordered" evidence="1">
    <location>
        <begin position="135"/>
        <end position="164"/>
    </location>
</feature>
<dbReference type="STRING" id="1123029.SAMN02745172_02640"/>
<name>A0A1M7ZM81_9HYPH</name>
<organism evidence="2 3">
    <name type="scientific">Pseudoxanthobacter soli DSM 19599</name>
    <dbReference type="NCBI Taxonomy" id="1123029"/>
    <lineage>
        <taxon>Bacteria</taxon>
        <taxon>Pseudomonadati</taxon>
        <taxon>Pseudomonadota</taxon>
        <taxon>Alphaproteobacteria</taxon>
        <taxon>Hyphomicrobiales</taxon>
        <taxon>Segnochrobactraceae</taxon>
        <taxon>Pseudoxanthobacter</taxon>
    </lineage>
</organism>
<accession>A0A1M7ZM81</accession>